<evidence type="ECO:0000256" key="2">
    <source>
        <dbReference type="ARBA" id="ARBA00002147"/>
    </source>
</evidence>
<evidence type="ECO:0000313" key="8">
    <source>
        <dbReference type="Proteomes" id="UP000241771"/>
    </source>
</evidence>
<sequence length="235" mass="24892">MSAVAKNCLDVLRQGFVASCQPVDDGPMDSPEIVSAMAQAAVAGGAAGLRIEGIANLKAVRKNVSVPIIGIVKRDLEGTDVRITPYLEDVRALQQAGADIIAIDATDRVRPESVEALVAEIHKLGCIAMADCATYEEGMHCKQLGVEIIGSTLSGYTGGEVPSEPDFALVKQLAESGCEVMAEGRYNTPELARMAIESGAFCVTVGSAITRIEHICQWFNTEVELGRKKSEKAIA</sequence>
<comment type="function">
    <text evidence="2 6">Converts N-acetylmannosamine-6-phosphate (ManNAc-6-P) to N-acetylglucosamine-6-phosphate (GlcNAc-6-P).</text>
</comment>
<dbReference type="EMBL" id="PYMA01000005">
    <property type="protein sequence ID" value="PSW19930.1"/>
    <property type="molecule type" value="Genomic_DNA"/>
</dbReference>
<dbReference type="FunFam" id="3.20.20.70:FF:000035">
    <property type="entry name" value="Putative N-acetylmannosamine-6-phosphate 2-epimerase"/>
    <property type="match status" value="1"/>
</dbReference>
<evidence type="ECO:0000256" key="1">
    <source>
        <dbReference type="ARBA" id="ARBA00000056"/>
    </source>
</evidence>
<keyword evidence="5 6" id="KW-0119">Carbohydrate metabolism</keyword>
<keyword evidence="8" id="KW-1185">Reference proteome</keyword>
<dbReference type="Proteomes" id="UP000241771">
    <property type="component" value="Unassembled WGS sequence"/>
</dbReference>
<protein>
    <recommendedName>
        <fullName evidence="6">Putative N-acetylmannosamine-6-phosphate 2-epimerase</fullName>
        <ecNumber evidence="6">5.1.3.9</ecNumber>
    </recommendedName>
    <alternativeName>
        <fullName evidence="6">ManNAc-6-P epimerase</fullName>
    </alternativeName>
</protein>
<name>A0A2T3NUG5_9GAMM</name>
<dbReference type="EC" id="5.1.3.9" evidence="6"/>
<gene>
    <name evidence="6" type="primary">nanE</name>
    <name evidence="7" type="ORF">C9I98_10770</name>
</gene>
<accession>A0A2T3NUG5</accession>
<dbReference type="InterPro" id="IPR013785">
    <property type="entry name" value="Aldolase_TIM"/>
</dbReference>
<dbReference type="PANTHER" id="PTHR36204:SF1">
    <property type="entry name" value="N-ACETYLMANNOSAMINE-6-PHOSPHATE 2-EPIMERASE-RELATED"/>
    <property type="match status" value="1"/>
</dbReference>
<comment type="similarity">
    <text evidence="6">Belongs to the NanE family.</text>
</comment>
<dbReference type="PANTHER" id="PTHR36204">
    <property type="entry name" value="N-ACETYLMANNOSAMINE-6-PHOSPHATE 2-EPIMERASE-RELATED"/>
    <property type="match status" value="1"/>
</dbReference>
<dbReference type="HAMAP" id="MF_01235">
    <property type="entry name" value="ManNAc6P_epimer"/>
    <property type="match status" value="1"/>
</dbReference>
<reference evidence="7 8" key="1">
    <citation type="submission" date="2018-01" db="EMBL/GenBank/DDBJ databases">
        <title>Whole genome sequencing of Histamine producing bacteria.</title>
        <authorList>
            <person name="Butler K."/>
        </authorList>
    </citation>
    <scope>NUCLEOTIDE SEQUENCE [LARGE SCALE GENOMIC DNA]</scope>
    <source>
        <strain evidence="7 8">DSM 100436</strain>
    </source>
</reference>
<keyword evidence="4 6" id="KW-0413">Isomerase</keyword>
<comment type="caution">
    <text evidence="7">The sequence shown here is derived from an EMBL/GenBank/DDBJ whole genome shotgun (WGS) entry which is preliminary data.</text>
</comment>
<dbReference type="Pfam" id="PF04131">
    <property type="entry name" value="NanE"/>
    <property type="match status" value="1"/>
</dbReference>
<comment type="catalytic activity">
    <reaction evidence="1 6">
        <text>an N-acyl-D-glucosamine 6-phosphate = an N-acyl-D-mannosamine 6-phosphate</text>
        <dbReference type="Rhea" id="RHEA:23932"/>
        <dbReference type="ChEBI" id="CHEBI:57599"/>
        <dbReference type="ChEBI" id="CHEBI:57666"/>
        <dbReference type="EC" id="5.1.3.9"/>
    </reaction>
</comment>
<dbReference type="Gene3D" id="3.20.20.70">
    <property type="entry name" value="Aldolase class I"/>
    <property type="match status" value="1"/>
</dbReference>
<evidence type="ECO:0000256" key="4">
    <source>
        <dbReference type="ARBA" id="ARBA00023235"/>
    </source>
</evidence>
<dbReference type="OrthoDB" id="9810372at2"/>
<dbReference type="GO" id="GO:0005975">
    <property type="term" value="P:carbohydrate metabolic process"/>
    <property type="evidence" value="ECO:0007669"/>
    <property type="project" value="UniProtKB-UniRule"/>
</dbReference>
<dbReference type="AlphaFoldDB" id="A0A2T3NUG5"/>
<dbReference type="GO" id="GO:0047465">
    <property type="term" value="F:N-acylglucosamine-6-phosphate 2-epimerase activity"/>
    <property type="evidence" value="ECO:0007669"/>
    <property type="project" value="UniProtKB-EC"/>
</dbReference>
<evidence type="ECO:0000313" key="7">
    <source>
        <dbReference type="EMBL" id="PSW19930.1"/>
    </source>
</evidence>
<proteinExistence type="inferred from homology"/>
<dbReference type="UniPathway" id="UPA00629">
    <property type="reaction ID" value="UER00682"/>
</dbReference>
<dbReference type="CDD" id="cd04729">
    <property type="entry name" value="NanE"/>
    <property type="match status" value="1"/>
</dbReference>
<dbReference type="GO" id="GO:0019262">
    <property type="term" value="P:N-acetylneuraminate catabolic process"/>
    <property type="evidence" value="ECO:0007669"/>
    <property type="project" value="UniProtKB-UniRule"/>
</dbReference>
<dbReference type="NCBIfam" id="NF002231">
    <property type="entry name" value="PRK01130.1"/>
    <property type="match status" value="1"/>
</dbReference>
<dbReference type="InterPro" id="IPR007260">
    <property type="entry name" value="NanE"/>
</dbReference>
<evidence type="ECO:0000256" key="6">
    <source>
        <dbReference type="HAMAP-Rule" id="MF_01235"/>
    </source>
</evidence>
<dbReference type="GO" id="GO:0005829">
    <property type="term" value="C:cytosol"/>
    <property type="evidence" value="ECO:0007669"/>
    <property type="project" value="TreeGrafter"/>
</dbReference>
<dbReference type="SUPFAM" id="SSF51366">
    <property type="entry name" value="Ribulose-phoshate binding barrel"/>
    <property type="match status" value="1"/>
</dbReference>
<evidence type="ECO:0000256" key="5">
    <source>
        <dbReference type="ARBA" id="ARBA00023277"/>
    </source>
</evidence>
<dbReference type="InterPro" id="IPR011060">
    <property type="entry name" value="RibuloseP-bd_barrel"/>
</dbReference>
<comment type="pathway">
    <text evidence="3 6">Amino-sugar metabolism; N-acetylneuraminate degradation; D-fructose 6-phosphate from N-acetylneuraminate: step 3/5.</text>
</comment>
<organism evidence="7 8">
    <name type="scientific">Photobacterium sanctipauli</name>
    <dbReference type="NCBI Taxonomy" id="1342794"/>
    <lineage>
        <taxon>Bacteria</taxon>
        <taxon>Pseudomonadati</taxon>
        <taxon>Pseudomonadota</taxon>
        <taxon>Gammaproteobacteria</taxon>
        <taxon>Vibrionales</taxon>
        <taxon>Vibrionaceae</taxon>
        <taxon>Photobacterium</taxon>
    </lineage>
</organism>
<dbReference type="RefSeq" id="WP_036823661.1">
    <property type="nucleotide sequence ID" value="NZ_JGVO01000479.1"/>
</dbReference>
<dbReference type="GO" id="GO:0006053">
    <property type="term" value="P:N-acetylmannosamine catabolic process"/>
    <property type="evidence" value="ECO:0007669"/>
    <property type="project" value="TreeGrafter"/>
</dbReference>
<evidence type="ECO:0000256" key="3">
    <source>
        <dbReference type="ARBA" id="ARBA00005081"/>
    </source>
</evidence>